<keyword evidence="1" id="KW-0812">Transmembrane</keyword>
<evidence type="ECO:0000313" key="3">
    <source>
        <dbReference type="Proteomes" id="UP000070513"/>
    </source>
</evidence>
<protein>
    <recommendedName>
        <fullName evidence="4">PH domain-containing protein</fullName>
    </recommendedName>
</protein>
<comment type="caution">
    <text evidence="2">The sequence shown here is derived from an EMBL/GenBank/DDBJ whole genome shotgun (WGS) entry which is preliminary data.</text>
</comment>
<dbReference type="AlphaFoldDB" id="A0A135W897"/>
<sequence length="159" mass="18820">MYFYRMEQIVHDEIFSAPQWVKIICYIFSPAIFGMGVVMLIVKDIPFEVRIISPLLFLIAVSMLIYTRLRLRVSDGGISFTGGINRHHFKWEDITKVDMEITRKYQTPKVILHYADRTLVLDCGFYLKKNFPRILSLLEIKLRPELFTGKYLDIRRQII</sequence>
<evidence type="ECO:0000313" key="2">
    <source>
        <dbReference type="EMBL" id="KXH81131.1"/>
    </source>
</evidence>
<proteinExistence type="predicted"/>
<accession>A0A135W897</accession>
<reference evidence="3" key="1">
    <citation type="submission" date="2015-12" db="EMBL/GenBank/DDBJ databases">
        <title>Genome sequence of a biocontrol rhizobacterium Chryseobacterium kwangjuense strain KJ1R5 isolated from pepper (Capsicum annuum L.).</title>
        <authorList>
            <person name="Jeong J.-J."/>
            <person name="Park H."/>
            <person name="Mannaa M."/>
            <person name="Sang M.K."/>
            <person name="Choi I.-G."/>
            <person name="Kim K.D."/>
        </authorList>
    </citation>
    <scope>NUCLEOTIDE SEQUENCE [LARGE SCALE GENOMIC DNA]</scope>
    <source>
        <strain evidence="3">KJ1R5</strain>
    </source>
</reference>
<evidence type="ECO:0008006" key="4">
    <source>
        <dbReference type="Google" id="ProtNLM"/>
    </source>
</evidence>
<name>A0A135W897_9FLAO</name>
<feature type="transmembrane region" description="Helical" evidence="1">
    <location>
        <begin position="20"/>
        <end position="41"/>
    </location>
</feature>
<reference evidence="2 3" key="2">
    <citation type="journal article" date="2016" name="Genome Announc.">
        <title>Draft Genome Sequence of a Biocontrol Rhizobacterium, Chryseobacterium kwangjuense Strain KJ1R5, Isolated from Pepper (Capsicum annuum).</title>
        <authorList>
            <person name="Jeong J.J."/>
            <person name="Park H."/>
            <person name="Park B.H."/>
            <person name="Mannaa M."/>
            <person name="Sang M.K."/>
            <person name="Choi I.G."/>
            <person name="Kim K.D."/>
        </authorList>
    </citation>
    <scope>NUCLEOTIDE SEQUENCE [LARGE SCALE GENOMIC DNA]</scope>
    <source>
        <strain evidence="2 3">KJ1R5</strain>
    </source>
</reference>
<organism evidence="2 3">
    <name type="scientific">Chryseobacterium kwangjuense</name>
    <dbReference type="NCBI Taxonomy" id="267125"/>
    <lineage>
        <taxon>Bacteria</taxon>
        <taxon>Pseudomonadati</taxon>
        <taxon>Bacteroidota</taxon>
        <taxon>Flavobacteriia</taxon>
        <taxon>Flavobacteriales</taxon>
        <taxon>Weeksellaceae</taxon>
        <taxon>Chryseobacterium group</taxon>
        <taxon>Chryseobacterium</taxon>
    </lineage>
</organism>
<gene>
    <name evidence="2" type="ORF">AU378_15520</name>
</gene>
<keyword evidence="1" id="KW-1133">Transmembrane helix</keyword>
<dbReference type="EMBL" id="LPUR01000016">
    <property type="protein sequence ID" value="KXH81131.1"/>
    <property type="molecule type" value="Genomic_DNA"/>
</dbReference>
<evidence type="ECO:0000256" key="1">
    <source>
        <dbReference type="SAM" id="Phobius"/>
    </source>
</evidence>
<feature type="transmembrane region" description="Helical" evidence="1">
    <location>
        <begin position="47"/>
        <end position="66"/>
    </location>
</feature>
<keyword evidence="1" id="KW-0472">Membrane</keyword>
<dbReference type="Proteomes" id="UP000070513">
    <property type="component" value="Unassembled WGS sequence"/>
</dbReference>